<dbReference type="InterPro" id="IPR013783">
    <property type="entry name" value="Ig-like_fold"/>
</dbReference>
<evidence type="ECO:0000313" key="3">
    <source>
        <dbReference type="Proteomes" id="UP001497623"/>
    </source>
</evidence>
<comment type="caution">
    <text evidence="2">The sequence shown here is derived from an EMBL/GenBank/DDBJ whole genome shotgun (WGS) entry which is preliminary data.</text>
</comment>
<protein>
    <recommendedName>
        <fullName evidence="1">Ig-like domain-containing protein</fullName>
    </recommendedName>
</protein>
<dbReference type="Gene3D" id="2.60.40.10">
    <property type="entry name" value="Immunoglobulins"/>
    <property type="match status" value="2"/>
</dbReference>
<proteinExistence type="predicted"/>
<gene>
    <name evidence="2" type="ORF">MNOR_LOCUS10981</name>
</gene>
<dbReference type="EMBL" id="CAXKWB010005674">
    <property type="protein sequence ID" value="CAL4079387.1"/>
    <property type="molecule type" value="Genomic_DNA"/>
</dbReference>
<dbReference type="InterPro" id="IPR007110">
    <property type="entry name" value="Ig-like_dom"/>
</dbReference>
<evidence type="ECO:0000259" key="1">
    <source>
        <dbReference type="PROSITE" id="PS50835"/>
    </source>
</evidence>
<dbReference type="InterPro" id="IPR036179">
    <property type="entry name" value="Ig-like_dom_sf"/>
</dbReference>
<evidence type="ECO:0000313" key="2">
    <source>
        <dbReference type="EMBL" id="CAL4079387.1"/>
    </source>
</evidence>
<dbReference type="SUPFAM" id="SSF48726">
    <property type="entry name" value="Immunoglobulin"/>
    <property type="match status" value="2"/>
</dbReference>
<accession>A0AAV2QDQ1</accession>
<dbReference type="PANTHER" id="PTHR23278:SF19">
    <property type="entry name" value="OBSCURIN"/>
    <property type="match status" value="1"/>
</dbReference>
<dbReference type="Pfam" id="PF00047">
    <property type="entry name" value="ig"/>
    <property type="match status" value="1"/>
</dbReference>
<feature type="non-terminal residue" evidence="2">
    <location>
        <position position="1"/>
    </location>
</feature>
<dbReference type="PROSITE" id="PS50835">
    <property type="entry name" value="IG_LIKE"/>
    <property type="match status" value="1"/>
</dbReference>
<dbReference type="InterPro" id="IPR013151">
    <property type="entry name" value="Immunoglobulin_dom"/>
</dbReference>
<dbReference type="AlphaFoldDB" id="A0AAV2QDQ1"/>
<keyword evidence="3" id="KW-1185">Reference proteome</keyword>
<dbReference type="PANTHER" id="PTHR23278">
    <property type="entry name" value="SIDESTEP PROTEIN"/>
    <property type="match status" value="1"/>
</dbReference>
<feature type="domain" description="Ig-like" evidence="1">
    <location>
        <begin position="122"/>
        <end position="220"/>
    </location>
</feature>
<dbReference type="Proteomes" id="UP001497623">
    <property type="component" value="Unassembled WGS sequence"/>
</dbReference>
<name>A0AAV2QDQ1_MEGNR</name>
<reference evidence="2 3" key="1">
    <citation type="submission" date="2024-05" db="EMBL/GenBank/DDBJ databases">
        <authorList>
            <person name="Wallberg A."/>
        </authorList>
    </citation>
    <scope>NUCLEOTIDE SEQUENCE [LARGE SCALE GENOMIC DNA]</scope>
</reference>
<feature type="non-terminal residue" evidence="2">
    <location>
        <position position="224"/>
    </location>
</feature>
<sequence length="224" mass="25029">GSVKTIEVLQGDEVLLPCNITPLVVKDEAIEYEVVMVLIFHGINGAPIYSIDGRGHNHEPVIRNSSLSNGRGAYFRMNLANPGLVLPHVLRYRDNGDYRCRVDFRDAPSRETTVHLRIIILPNKLIILENNKLEVSELVGPYALNSSIAFTCIVTSGQPASKVTWWHGRKMIDNFSELTNNGITKNTLFPPPLSRRDLYKDFTCKASNTNLSAPIESRITIDIS</sequence>
<organism evidence="2 3">
    <name type="scientific">Meganyctiphanes norvegica</name>
    <name type="common">Northern krill</name>
    <name type="synonym">Thysanopoda norvegica</name>
    <dbReference type="NCBI Taxonomy" id="48144"/>
    <lineage>
        <taxon>Eukaryota</taxon>
        <taxon>Metazoa</taxon>
        <taxon>Ecdysozoa</taxon>
        <taxon>Arthropoda</taxon>
        <taxon>Crustacea</taxon>
        <taxon>Multicrustacea</taxon>
        <taxon>Malacostraca</taxon>
        <taxon>Eumalacostraca</taxon>
        <taxon>Eucarida</taxon>
        <taxon>Euphausiacea</taxon>
        <taxon>Euphausiidae</taxon>
        <taxon>Meganyctiphanes</taxon>
    </lineage>
</organism>